<keyword evidence="2" id="KW-1185">Reference proteome</keyword>
<name>A0A444WF89_9FLAO</name>
<dbReference type="PROSITE" id="PS51257">
    <property type="entry name" value="PROKAR_LIPOPROTEIN"/>
    <property type="match status" value="1"/>
</dbReference>
<dbReference type="OrthoDB" id="1113095at2"/>
<organism evidence="1 2">
    <name type="scientific">Flavobacterium beibuense</name>
    <dbReference type="NCBI Taxonomy" id="657326"/>
    <lineage>
        <taxon>Bacteria</taxon>
        <taxon>Pseudomonadati</taxon>
        <taxon>Bacteroidota</taxon>
        <taxon>Flavobacteriia</taxon>
        <taxon>Flavobacteriales</taxon>
        <taxon>Flavobacteriaceae</taxon>
        <taxon>Flavobacterium</taxon>
    </lineage>
</organism>
<protein>
    <recommendedName>
        <fullName evidence="3">Lipoprotein</fullName>
    </recommendedName>
</protein>
<evidence type="ECO:0000313" key="1">
    <source>
        <dbReference type="EMBL" id="RYJ44436.1"/>
    </source>
</evidence>
<evidence type="ECO:0000313" key="2">
    <source>
        <dbReference type="Proteomes" id="UP000289775"/>
    </source>
</evidence>
<accession>A0A444WF89</accession>
<evidence type="ECO:0008006" key="3">
    <source>
        <dbReference type="Google" id="ProtNLM"/>
    </source>
</evidence>
<dbReference type="EMBL" id="JUIW01000003">
    <property type="protein sequence ID" value="RYJ44436.1"/>
    <property type="molecule type" value="Genomic_DNA"/>
</dbReference>
<sequence>MKKTLLLLLVLAATLQSCYQKPETIVNNDIDPKLRETIKAKNDSLFEALSDSNSKVLEKLGSEKFNKFLVAKLNGVIWPFRKGYLTTDHEVYEEFHNKHTTVPDNSTINSATNGYTLTFQNEAKETYVSLLKSSYMGIDDYLITVIYCKKGNDWKIEEITAGLLSVYGKNAAQVYAQAKEYHEKGYEWDAYQQLNLARQLLEPAQKLIKYPEEKEIIRDYESMDKKISTNYYMPYILGNIDTKPIIQQLTVVKNTEGIFPLISYTTQIRLSDSVSLSNELKDIKTEVKKNYNWINFKQKYIYYRAYNVNDNGLIENSYTFTEKN</sequence>
<gene>
    <name evidence="1" type="ORF">NU09_1046</name>
</gene>
<comment type="caution">
    <text evidence="1">The sequence shown here is derived from an EMBL/GenBank/DDBJ whole genome shotgun (WGS) entry which is preliminary data.</text>
</comment>
<reference evidence="1 2" key="1">
    <citation type="submission" date="2014-12" db="EMBL/GenBank/DDBJ databases">
        <title>Genome sequence of Flavobacterium beibuense RSKm HC5.</title>
        <authorList>
            <person name="Kim J.F."/>
            <person name="Song J.Y."/>
            <person name="Kwak M.-J."/>
            <person name="Lee S.-W."/>
        </authorList>
    </citation>
    <scope>NUCLEOTIDE SEQUENCE [LARGE SCALE GENOMIC DNA]</scope>
    <source>
        <strain evidence="1 2">RSKm HC5</strain>
    </source>
</reference>
<dbReference type="Proteomes" id="UP000289775">
    <property type="component" value="Unassembled WGS sequence"/>
</dbReference>
<dbReference type="RefSeq" id="WP_129750198.1">
    <property type="nucleotide sequence ID" value="NZ_JUIW01000003.1"/>
</dbReference>
<dbReference type="AlphaFoldDB" id="A0A444WF89"/>
<proteinExistence type="predicted"/>